<reference evidence="13" key="1">
    <citation type="submission" date="2020-10" db="EMBL/GenBank/DDBJ databases">
        <title>Chromosome-scale genome assembly of the Allis shad, Alosa alosa.</title>
        <authorList>
            <person name="Margot Z."/>
            <person name="Christophe K."/>
            <person name="Cabau C."/>
            <person name="Louis A."/>
            <person name="Berthelot C."/>
            <person name="Parey E."/>
            <person name="Roest Crollius H."/>
            <person name="Montfort J."/>
            <person name="Robinson-Rechavi M."/>
            <person name="Bucao C."/>
            <person name="Bouchez O."/>
            <person name="Gislard M."/>
            <person name="Lluch J."/>
            <person name="Milhes M."/>
            <person name="Lampietro C."/>
            <person name="Lopez Roques C."/>
            <person name="Donnadieu C."/>
            <person name="Braasch I."/>
            <person name="Desvignes T."/>
            <person name="Postlethwait J."/>
            <person name="Bobe J."/>
            <person name="Guiguen Y."/>
        </authorList>
    </citation>
    <scope>NUCLEOTIDE SEQUENCE</scope>
    <source>
        <strain evidence="13">M-15738</strain>
        <tissue evidence="13">Blood</tissue>
    </source>
</reference>
<comment type="domain">
    <text evidence="11">The DHHC domain is required for palmitoyltransferase activity.</text>
</comment>
<gene>
    <name evidence="13" type="ORF">AALO_G00073260</name>
</gene>
<keyword evidence="9 11" id="KW-0012">Acyltransferase</keyword>
<evidence type="ECO:0000256" key="10">
    <source>
        <dbReference type="ARBA" id="ARBA00047790"/>
    </source>
</evidence>
<dbReference type="InterPro" id="IPR001594">
    <property type="entry name" value="Palmitoyltrfase_DHHC"/>
</dbReference>
<keyword evidence="6 11" id="KW-0472">Membrane</keyword>
<evidence type="ECO:0000256" key="8">
    <source>
        <dbReference type="ARBA" id="ARBA00023288"/>
    </source>
</evidence>
<keyword evidence="3 11" id="KW-0808">Transferase</keyword>
<evidence type="ECO:0000256" key="5">
    <source>
        <dbReference type="ARBA" id="ARBA00022989"/>
    </source>
</evidence>
<evidence type="ECO:0000313" key="13">
    <source>
        <dbReference type="EMBL" id="KAG5281527.1"/>
    </source>
</evidence>
<dbReference type="PANTHER" id="PTHR22883">
    <property type="entry name" value="ZINC FINGER DHHC DOMAIN CONTAINING PROTEIN"/>
    <property type="match status" value="1"/>
</dbReference>
<dbReference type="Pfam" id="PF01529">
    <property type="entry name" value="DHHC"/>
    <property type="match status" value="1"/>
</dbReference>
<evidence type="ECO:0000259" key="12">
    <source>
        <dbReference type="Pfam" id="PF01529"/>
    </source>
</evidence>
<dbReference type="Proteomes" id="UP000823561">
    <property type="component" value="Chromosome 5"/>
</dbReference>
<dbReference type="PANTHER" id="PTHR22883:SF301">
    <property type="entry name" value="PALMITOYLTRANSFERASE ZDHHC12"/>
    <property type="match status" value="1"/>
</dbReference>
<dbReference type="EC" id="2.3.1.225" evidence="11"/>
<feature type="transmembrane region" description="Helical" evidence="11">
    <location>
        <begin position="179"/>
        <end position="203"/>
    </location>
</feature>
<proteinExistence type="inferred from homology"/>
<dbReference type="GO" id="GO:0006612">
    <property type="term" value="P:protein targeting to membrane"/>
    <property type="evidence" value="ECO:0007669"/>
    <property type="project" value="TreeGrafter"/>
</dbReference>
<protein>
    <recommendedName>
        <fullName evidence="11">Palmitoyltransferase</fullName>
        <ecNumber evidence="11">2.3.1.225</ecNumber>
    </recommendedName>
</protein>
<evidence type="ECO:0000256" key="7">
    <source>
        <dbReference type="ARBA" id="ARBA00023139"/>
    </source>
</evidence>
<evidence type="ECO:0000256" key="1">
    <source>
        <dbReference type="ARBA" id="ARBA00004127"/>
    </source>
</evidence>
<keyword evidence="14" id="KW-1185">Reference proteome</keyword>
<comment type="caution">
    <text evidence="13">The sequence shown here is derived from an EMBL/GenBank/DDBJ whole genome shotgun (WGS) entry which is preliminary data.</text>
</comment>
<dbReference type="GO" id="GO:0005794">
    <property type="term" value="C:Golgi apparatus"/>
    <property type="evidence" value="ECO:0007669"/>
    <property type="project" value="TreeGrafter"/>
</dbReference>
<sequence length="265" mass="30523">MFKKVFRTGCLVRTGHVILTWATTLVLFLHDTDLRKYEEKGELAHPVVFASLVLISVMLYFTVSLMDPGFVLSDVEISSTNEELEEMMPQTARLRRCGYCLLLQPMRAKHCKACNRCVRRFDHHCPWIENCVGERNHRWFLLYLGVQLLVLLWGLQTAWSGIVSAPTWKLWFVQNGFLLAALGVTGVFSGVVVLLLGCHLYLASSNTTTWEFMARHRISYLKHCDSEENPFDRGPLCNLWDFFCVCRTVAWERVYAKFRASAVCD</sequence>
<dbReference type="GO" id="GO:0019706">
    <property type="term" value="F:protein-cysteine S-palmitoyltransferase activity"/>
    <property type="evidence" value="ECO:0007669"/>
    <property type="project" value="UniProtKB-EC"/>
</dbReference>
<keyword evidence="5 11" id="KW-1133">Transmembrane helix</keyword>
<dbReference type="AlphaFoldDB" id="A0AAV6H786"/>
<comment type="similarity">
    <text evidence="2 11">Belongs to the DHHC palmitoyltransferase family.</text>
</comment>
<accession>A0AAV6H786</accession>
<feature type="transmembrane region" description="Helical" evidence="11">
    <location>
        <begin position="43"/>
        <end position="63"/>
    </location>
</feature>
<dbReference type="PROSITE" id="PS50216">
    <property type="entry name" value="DHHC"/>
    <property type="match status" value="1"/>
</dbReference>
<keyword evidence="4 11" id="KW-0812">Transmembrane</keyword>
<dbReference type="EMBL" id="JADWDJ010000005">
    <property type="protein sequence ID" value="KAG5281527.1"/>
    <property type="molecule type" value="Genomic_DNA"/>
</dbReference>
<feature type="transmembrane region" description="Helical" evidence="11">
    <location>
        <begin position="12"/>
        <end position="31"/>
    </location>
</feature>
<keyword evidence="8" id="KW-0449">Lipoprotein</keyword>
<feature type="transmembrane region" description="Helical" evidence="11">
    <location>
        <begin position="140"/>
        <end position="159"/>
    </location>
</feature>
<evidence type="ECO:0000256" key="2">
    <source>
        <dbReference type="ARBA" id="ARBA00008574"/>
    </source>
</evidence>
<feature type="domain" description="Palmitoyltransferase DHHC" evidence="12">
    <location>
        <begin position="93"/>
        <end position="214"/>
    </location>
</feature>
<evidence type="ECO:0000256" key="9">
    <source>
        <dbReference type="ARBA" id="ARBA00023315"/>
    </source>
</evidence>
<evidence type="ECO:0000256" key="3">
    <source>
        <dbReference type="ARBA" id="ARBA00022679"/>
    </source>
</evidence>
<keyword evidence="7" id="KW-0564">Palmitate</keyword>
<evidence type="ECO:0000256" key="11">
    <source>
        <dbReference type="RuleBase" id="RU079119"/>
    </source>
</evidence>
<evidence type="ECO:0000313" key="14">
    <source>
        <dbReference type="Proteomes" id="UP000823561"/>
    </source>
</evidence>
<name>A0AAV6H786_9TELE</name>
<dbReference type="InterPro" id="IPR039859">
    <property type="entry name" value="PFA4/ZDH16/20/ERF2-like"/>
</dbReference>
<evidence type="ECO:0000256" key="4">
    <source>
        <dbReference type="ARBA" id="ARBA00022692"/>
    </source>
</evidence>
<comment type="subcellular location">
    <subcellularLocation>
        <location evidence="1">Endomembrane system</location>
        <topology evidence="1">Multi-pass membrane protein</topology>
    </subcellularLocation>
</comment>
<organism evidence="13 14">
    <name type="scientific">Alosa alosa</name>
    <name type="common">allis shad</name>
    <dbReference type="NCBI Taxonomy" id="278164"/>
    <lineage>
        <taxon>Eukaryota</taxon>
        <taxon>Metazoa</taxon>
        <taxon>Chordata</taxon>
        <taxon>Craniata</taxon>
        <taxon>Vertebrata</taxon>
        <taxon>Euteleostomi</taxon>
        <taxon>Actinopterygii</taxon>
        <taxon>Neopterygii</taxon>
        <taxon>Teleostei</taxon>
        <taxon>Clupei</taxon>
        <taxon>Clupeiformes</taxon>
        <taxon>Clupeoidei</taxon>
        <taxon>Clupeidae</taxon>
        <taxon>Alosa</taxon>
    </lineage>
</organism>
<comment type="catalytic activity">
    <reaction evidence="10">
        <text>L-cysteinyl-[protein] + hexadecanoyl-CoA = S-hexadecanoyl-L-cysteinyl-[protein] + CoA</text>
        <dbReference type="Rhea" id="RHEA:36683"/>
        <dbReference type="Rhea" id="RHEA-COMP:10131"/>
        <dbReference type="Rhea" id="RHEA-COMP:11032"/>
        <dbReference type="ChEBI" id="CHEBI:29950"/>
        <dbReference type="ChEBI" id="CHEBI:57287"/>
        <dbReference type="ChEBI" id="CHEBI:57379"/>
        <dbReference type="ChEBI" id="CHEBI:74151"/>
        <dbReference type="EC" id="2.3.1.225"/>
    </reaction>
    <physiologicalReaction direction="left-to-right" evidence="10">
        <dbReference type="Rhea" id="RHEA:36684"/>
    </physiologicalReaction>
</comment>
<evidence type="ECO:0000256" key="6">
    <source>
        <dbReference type="ARBA" id="ARBA00023136"/>
    </source>
</evidence>
<dbReference type="GO" id="GO:0005783">
    <property type="term" value="C:endoplasmic reticulum"/>
    <property type="evidence" value="ECO:0007669"/>
    <property type="project" value="TreeGrafter"/>
</dbReference>